<feature type="region of interest" description="Disordered" evidence="1">
    <location>
        <begin position="432"/>
        <end position="455"/>
    </location>
</feature>
<feature type="region of interest" description="Disordered" evidence="1">
    <location>
        <begin position="300"/>
        <end position="373"/>
    </location>
</feature>
<organism evidence="2 3">
    <name type="scientific">Hapsidospora chrysogenum (strain ATCC 11550 / CBS 779.69 / DSM 880 / IAM 14645 / JCM 23072 / IMI 49137)</name>
    <name type="common">Acremonium chrysogenum</name>
    <dbReference type="NCBI Taxonomy" id="857340"/>
    <lineage>
        <taxon>Eukaryota</taxon>
        <taxon>Fungi</taxon>
        <taxon>Dikarya</taxon>
        <taxon>Ascomycota</taxon>
        <taxon>Pezizomycotina</taxon>
        <taxon>Sordariomycetes</taxon>
        <taxon>Hypocreomycetidae</taxon>
        <taxon>Hypocreales</taxon>
        <taxon>Bionectriaceae</taxon>
        <taxon>Hapsidospora</taxon>
    </lineage>
</organism>
<evidence type="ECO:0000256" key="1">
    <source>
        <dbReference type="SAM" id="MobiDB-lite"/>
    </source>
</evidence>
<dbReference type="EMBL" id="JPKY01000020">
    <property type="protein sequence ID" value="KFH46336.1"/>
    <property type="molecule type" value="Genomic_DNA"/>
</dbReference>
<feature type="compositionally biased region" description="Polar residues" evidence="1">
    <location>
        <begin position="97"/>
        <end position="117"/>
    </location>
</feature>
<evidence type="ECO:0000313" key="2">
    <source>
        <dbReference type="EMBL" id="KFH46336.1"/>
    </source>
</evidence>
<sequence length="455" mass="49707">MNTNTPTTTPRETRPNACSWFRSTAPSRAASRLGLRLRTTQPVISSPMGPVKNSRGPDLSRSEMFAIVDEIKDCVPLPSPSGRDKTRTISARLPVKTQPTVAMSTATTTSDMVQESLSMKPASQLRKASLRGASSKPPQPTSKTSSTAGILTRIDPPQYQDENTPPGEHIPRKTTSSPPSRLPKSRTMSILQGRKSSVPQPSMNSRPSATHETRIPSSSSSSSSTRSSQRTAIRHDSPPTPQKLQRVPQTSPTPSSRTPSHHRRPGPDHFLITDAQPSEYWSGRFMALHDRFSAEILTPVPRGMIPTRPPPPQQQNANDGSVPSSEQPCAKSRYPRGTHLPVSMATTTTRTLPHPARSIPTTAAPTMSGPRDDRDKIRRVFRHLESLCATEEARSSLLEWQQAYARRQSRAPPSSPLTDGLSSIVSRLFGATRRSRRRSSLSTVRQGSIPGVARA</sequence>
<dbReference type="OrthoDB" id="3557758at2759"/>
<gene>
    <name evidence="2" type="ORF">ACRE_028480</name>
</gene>
<evidence type="ECO:0000313" key="3">
    <source>
        <dbReference type="Proteomes" id="UP000029964"/>
    </source>
</evidence>
<proteinExistence type="predicted"/>
<protein>
    <submittedName>
        <fullName evidence="2">Uncharacterized protein</fullName>
    </submittedName>
</protein>
<dbReference type="HOGENOM" id="CLU_044097_0_0_1"/>
<keyword evidence="3" id="KW-1185">Reference proteome</keyword>
<feature type="compositionally biased region" description="Polar residues" evidence="1">
    <location>
        <begin position="186"/>
        <end position="208"/>
    </location>
</feature>
<dbReference type="AlphaFoldDB" id="A0A086TAF4"/>
<comment type="caution">
    <text evidence="2">The sequence shown here is derived from an EMBL/GenBank/DDBJ whole genome shotgun (WGS) entry which is preliminary data.</text>
</comment>
<dbReference type="Proteomes" id="UP000029964">
    <property type="component" value="Unassembled WGS sequence"/>
</dbReference>
<name>A0A086TAF4_HAPC1</name>
<accession>A0A086TAF4</accession>
<reference evidence="3" key="1">
    <citation type="journal article" date="2014" name="Genome Announc.">
        <title>Genome sequence and annotation of Acremonium chrysogenum, producer of the beta-lactam antibiotic cephalosporin C.</title>
        <authorList>
            <person name="Terfehr D."/>
            <person name="Dahlmann T.A."/>
            <person name="Specht T."/>
            <person name="Zadra I."/>
            <person name="Kuernsteiner H."/>
            <person name="Kueck U."/>
        </authorList>
    </citation>
    <scope>NUCLEOTIDE SEQUENCE [LARGE SCALE GENOMIC DNA]</scope>
    <source>
        <strain evidence="3">ATCC 11550 / CBS 779.69 / DSM 880 / IAM 14645 / JCM 23072 / IMI 49137</strain>
    </source>
</reference>
<feature type="region of interest" description="Disordered" evidence="1">
    <location>
        <begin position="76"/>
        <end position="273"/>
    </location>
</feature>
<feature type="compositionally biased region" description="Polar residues" evidence="1">
    <location>
        <begin position="316"/>
        <end position="327"/>
    </location>
</feature>
<feature type="compositionally biased region" description="Low complexity" evidence="1">
    <location>
        <begin position="217"/>
        <end position="228"/>
    </location>
</feature>
<feature type="region of interest" description="Disordered" evidence="1">
    <location>
        <begin position="31"/>
        <end position="58"/>
    </location>
</feature>